<dbReference type="Pfam" id="PF00528">
    <property type="entry name" value="BPD_transp_1"/>
    <property type="match status" value="1"/>
</dbReference>
<feature type="transmembrane region" description="Helical" evidence="7">
    <location>
        <begin position="130"/>
        <end position="157"/>
    </location>
</feature>
<gene>
    <name evidence="9" type="primary">gsiC_1</name>
    <name evidence="9" type="ORF">CAFE_06860</name>
    <name evidence="10" type="ORF">HCR03_07340</name>
</gene>
<evidence type="ECO:0000256" key="2">
    <source>
        <dbReference type="ARBA" id="ARBA00022448"/>
    </source>
</evidence>
<evidence type="ECO:0000313" key="9">
    <source>
        <dbReference type="EMBL" id="MVB10015.1"/>
    </source>
</evidence>
<evidence type="ECO:0000313" key="12">
    <source>
        <dbReference type="Proteomes" id="UP000515909"/>
    </source>
</evidence>
<keyword evidence="5 7" id="KW-1133">Transmembrane helix</keyword>
<dbReference type="PANTHER" id="PTHR43163">
    <property type="entry name" value="DIPEPTIDE TRANSPORT SYSTEM PERMEASE PROTEIN DPPB-RELATED"/>
    <property type="match status" value="1"/>
</dbReference>
<dbReference type="Pfam" id="PF19300">
    <property type="entry name" value="BPD_transp_1_N"/>
    <property type="match status" value="1"/>
</dbReference>
<dbReference type="OrthoDB" id="9769919at2"/>
<evidence type="ECO:0000313" key="10">
    <source>
        <dbReference type="EMBL" id="QNK42033.1"/>
    </source>
</evidence>
<evidence type="ECO:0000256" key="3">
    <source>
        <dbReference type="ARBA" id="ARBA00022475"/>
    </source>
</evidence>
<reference evidence="9 11" key="1">
    <citation type="submission" date="2019-09" db="EMBL/GenBank/DDBJ databases">
        <title>Genome sequence of Clostridium sp. EA1.</title>
        <authorList>
            <person name="Poehlein A."/>
            <person name="Bengelsdorf F.R."/>
            <person name="Daniel R."/>
        </authorList>
    </citation>
    <scope>NUCLEOTIDE SEQUENCE [LARGE SCALE GENOMIC DNA]</scope>
    <source>
        <strain evidence="9 11">EA1</strain>
    </source>
</reference>
<dbReference type="SUPFAM" id="SSF161098">
    <property type="entry name" value="MetI-like"/>
    <property type="match status" value="1"/>
</dbReference>
<dbReference type="GO" id="GO:0055085">
    <property type="term" value="P:transmembrane transport"/>
    <property type="evidence" value="ECO:0007669"/>
    <property type="project" value="InterPro"/>
</dbReference>
<dbReference type="CDD" id="cd06261">
    <property type="entry name" value="TM_PBP2"/>
    <property type="match status" value="1"/>
</dbReference>
<dbReference type="InterPro" id="IPR035906">
    <property type="entry name" value="MetI-like_sf"/>
</dbReference>
<feature type="transmembrane region" description="Helical" evidence="7">
    <location>
        <begin position="99"/>
        <end position="118"/>
    </location>
</feature>
<dbReference type="AlphaFoldDB" id="A0A6N8HWN9"/>
<evidence type="ECO:0000256" key="1">
    <source>
        <dbReference type="ARBA" id="ARBA00004651"/>
    </source>
</evidence>
<dbReference type="Proteomes" id="UP000469440">
    <property type="component" value="Unassembled WGS sequence"/>
</dbReference>
<proteinExistence type="inferred from homology"/>
<accession>A0A7G8TEJ2</accession>
<dbReference type="PANTHER" id="PTHR43163:SF6">
    <property type="entry name" value="DIPEPTIDE TRANSPORT SYSTEM PERMEASE PROTEIN DPPB-RELATED"/>
    <property type="match status" value="1"/>
</dbReference>
<evidence type="ECO:0000313" key="11">
    <source>
        <dbReference type="Proteomes" id="UP000469440"/>
    </source>
</evidence>
<name>A0A6N8HWN9_9FIRM</name>
<keyword evidence="2 7" id="KW-0813">Transport</keyword>
<keyword evidence="11" id="KW-1185">Reference proteome</keyword>
<dbReference type="EMBL" id="CP060286">
    <property type="protein sequence ID" value="QNK42033.1"/>
    <property type="molecule type" value="Genomic_DNA"/>
</dbReference>
<dbReference type="Gene3D" id="1.10.3720.10">
    <property type="entry name" value="MetI-like"/>
    <property type="match status" value="1"/>
</dbReference>
<comment type="similarity">
    <text evidence="7">Belongs to the binding-protein-dependent transport system permease family.</text>
</comment>
<evidence type="ECO:0000256" key="4">
    <source>
        <dbReference type="ARBA" id="ARBA00022692"/>
    </source>
</evidence>
<dbReference type="EMBL" id="VWXL01000014">
    <property type="protein sequence ID" value="MVB10015.1"/>
    <property type="molecule type" value="Genomic_DNA"/>
</dbReference>
<dbReference type="KEGG" id="cfem:HCR03_07340"/>
<feature type="transmembrane region" description="Helical" evidence="7">
    <location>
        <begin position="284"/>
        <end position="309"/>
    </location>
</feature>
<keyword evidence="4 7" id="KW-0812">Transmembrane</keyword>
<accession>A0A6N8HWN9</accession>
<feature type="transmembrane region" description="Helical" evidence="7">
    <location>
        <begin position="9"/>
        <end position="30"/>
    </location>
</feature>
<dbReference type="InterPro" id="IPR045621">
    <property type="entry name" value="BPD_transp_1_N"/>
</dbReference>
<protein>
    <submittedName>
        <fullName evidence="10">ABC transporter permease</fullName>
    </submittedName>
    <submittedName>
        <fullName evidence="9">Glutathione transport system permease protein GsiC</fullName>
    </submittedName>
</protein>
<feature type="domain" description="ABC transmembrane type-1" evidence="8">
    <location>
        <begin position="95"/>
        <end position="302"/>
    </location>
</feature>
<evidence type="ECO:0000256" key="6">
    <source>
        <dbReference type="ARBA" id="ARBA00023136"/>
    </source>
</evidence>
<organism evidence="9 11">
    <name type="scientific">Caproicibacter fermentans</name>
    <dbReference type="NCBI Taxonomy" id="2576756"/>
    <lineage>
        <taxon>Bacteria</taxon>
        <taxon>Bacillati</taxon>
        <taxon>Bacillota</taxon>
        <taxon>Clostridia</taxon>
        <taxon>Eubacteriales</taxon>
        <taxon>Acutalibacteraceae</taxon>
        <taxon>Caproicibacter</taxon>
    </lineage>
</organism>
<dbReference type="PROSITE" id="PS50928">
    <property type="entry name" value="ABC_TM1"/>
    <property type="match status" value="1"/>
</dbReference>
<keyword evidence="3" id="KW-1003">Cell membrane</keyword>
<dbReference type="RefSeq" id="WP_066644014.1">
    <property type="nucleotide sequence ID" value="NZ_CP060286.1"/>
</dbReference>
<dbReference type="Proteomes" id="UP000515909">
    <property type="component" value="Chromosome"/>
</dbReference>
<reference evidence="10 12" key="2">
    <citation type="submission" date="2020-08" db="EMBL/GenBank/DDBJ databases">
        <title>The isolate Caproiciproducens sp. 7D4C2 produces n-caproate at mildly acidic conditions from hexoses: genome and rBOX comparison with related strains and chain-elongating bacteria.</title>
        <authorList>
            <person name="Esquivel-Elizondo S."/>
            <person name="Bagci C."/>
            <person name="Temovska M."/>
            <person name="Jeon B.S."/>
            <person name="Bessarab I."/>
            <person name="Williams R.B.H."/>
            <person name="Huson D.H."/>
            <person name="Angenent L.T."/>
        </authorList>
    </citation>
    <scope>NUCLEOTIDE SEQUENCE [LARGE SCALE GENOMIC DNA]</scope>
    <source>
        <strain evidence="10 12">7D4C2</strain>
    </source>
</reference>
<evidence type="ECO:0000256" key="7">
    <source>
        <dbReference type="RuleBase" id="RU363032"/>
    </source>
</evidence>
<dbReference type="GO" id="GO:0005886">
    <property type="term" value="C:plasma membrane"/>
    <property type="evidence" value="ECO:0007669"/>
    <property type="project" value="UniProtKB-SubCell"/>
</dbReference>
<dbReference type="InterPro" id="IPR000515">
    <property type="entry name" value="MetI-like"/>
</dbReference>
<keyword evidence="6 7" id="KW-0472">Membrane</keyword>
<comment type="subcellular location">
    <subcellularLocation>
        <location evidence="1 7">Cell membrane</location>
        <topology evidence="1 7">Multi-pass membrane protein</topology>
    </subcellularLocation>
</comment>
<feature type="transmembrane region" description="Helical" evidence="7">
    <location>
        <begin position="238"/>
        <end position="264"/>
    </location>
</feature>
<evidence type="ECO:0000256" key="5">
    <source>
        <dbReference type="ARBA" id="ARBA00022989"/>
    </source>
</evidence>
<evidence type="ECO:0000259" key="8">
    <source>
        <dbReference type="PROSITE" id="PS50928"/>
    </source>
</evidence>
<sequence>MFNYIIRRILIAIPILLGITIIDFLIVNMAPGNPVDMMVSPNVTGAALELKKAALGLNQPLYVQYWHWLVNILQLNFGYSMTTYQPVGDMLAQRIGPTMLLMGLSLIVGLLIAVPLGIVSATHQNSTLDYVATGGAFFGVSIPNFFLGLGLIYIFAVRLKVLPSSGMFTLGGNNGIADTAAHLVLPVIVLAVQIAGQDIRYVRSGMLEILGQDYLRTARAKGLKESVVINRHALRNALITIITVIGMQIPLLFGGAVITEQIFAWPGIGQLTIDSISGRDYPTLMAINLIAAVMVLAANLLTDIMYSVVDPRVKYN</sequence>